<comment type="caution">
    <text evidence="1">The sequence shown here is derived from an EMBL/GenBank/DDBJ whole genome shotgun (WGS) entry which is preliminary data.</text>
</comment>
<organism evidence="1 2">
    <name type="scientific">Acinetobacter tandoii</name>
    <dbReference type="NCBI Taxonomy" id="202954"/>
    <lineage>
        <taxon>Bacteria</taxon>
        <taxon>Pseudomonadati</taxon>
        <taxon>Pseudomonadota</taxon>
        <taxon>Gammaproteobacteria</taxon>
        <taxon>Moraxellales</taxon>
        <taxon>Moraxellaceae</taxon>
        <taxon>Acinetobacter</taxon>
    </lineage>
</organism>
<reference evidence="1 2" key="1">
    <citation type="submission" date="2019-09" db="EMBL/GenBank/DDBJ databases">
        <title>Draft genome sequence of Acinetobacter tandoii W4-4-4 isolated from environmental water sample.</title>
        <authorList>
            <person name="Wee S.K."/>
            <person name="Yan B."/>
            <person name="Mustaffa S.B."/>
            <person name="Yap E.P.H."/>
        </authorList>
    </citation>
    <scope>NUCLEOTIDE SEQUENCE [LARGE SCALE GENOMIC DNA]</scope>
    <source>
        <strain evidence="1 2">W4-4-4</strain>
    </source>
</reference>
<name>A0A5N4WBA2_9GAMM</name>
<evidence type="ECO:0000313" key="2">
    <source>
        <dbReference type="Proteomes" id="UP000325788"/>
    </source>
</evidence>
<dbReference type="AlphaFoldDB" id="A0A5N4WBA2"/>
<dbReference type="RefSeq" id="WP_016168537.1">
    <property type="nucleotide sequence ID" value="NZ_BBNK01000014.1"/>
</dbReference>
<protein>
    <submittedName>
        <fullName evidence="1">Uncharacterized protein</fullName>
    </submittedName>
</protein>
<dbReference type="Proteomes" id="UP000325788">
    <property type="component" value="Unassembled WGS sequence"/>
</dbReference>
<accession>A0A5N4WBA2</accession>
<sequence>MGTTLTLNSRLLAIIAQRNPTIYDIVIPRFTCPSAETWIIGKHSPVAVSPQQLPPSELGALVASEFIQMVWFANRFGLDSSSILDDLDDWCPTYPKWPKRIPWLTPQIDISRQPLPEPPTNWLLDFHLGFAARLATAQLEESIIGEIVTKAFERSAVLIESEKYI</sequence>
<dbReference type="EMBL" id="VXLD01000011">
    <property type="protein sequence ID" value="KAB1852883.1"/>
    <property type="molecule type" value="Genomic_DNA"/>
</dbReference>
<proteinExistence type="predicted"/>
<evidence type="ECO:0000313" key="1">
    <source>
        <dbReference type="EMBL" id="KAB1852883.1"/>
    </source>
</evidence>
<gene>
    <name evidence="1" type="ORF">F4W09_13580</name>
</gene>